<sequence>MALEALNSPTTATPSLHYDDMDLHCLEPWTKGKRSKRPRIENPPSEEEYLALCLIMLARGGTTATATATASTTKPTQQTDSPHVPKLPYQCSVCKKAFPSYQALGGHKASHRKLAAAAASSDENPSTSATALNPSGRTHECSICHKTFPTGQALGGHKRCHYEGGSGSAVTSSEGAASIHSQRDFDLNLPASPDFYLGLSVDCEKKSQLSGDQEVESPPPAKKPRLSIPADMILTKLVFSNFNEALGVLVIAPASVAVKIRSHRSIYPSPL</sequence>
<feature type="region of interest" description="Disordered" evidence="8">
    <location>
        <begin position="115"/>
        <end position="137"/>
    </location>
</feature>
<dbReference type="GO" id="GO:0005634">
    <property type="term" value="C:nucleus"/>
    <property type="evidence" value="ECO:0007669"/>
    <property type="project" value="TreeGrafter"/>
</dbReference>
<keyword evidence="1" id="KW-0479">Metal-binding</keyword>
<dbReference type="AlphaFoldDB" id="A0A5J5B144"/>
<evidence type="ECO:0000313" key="11">
    <source>
        <dbReference type="Proteomes" id="UP000325577"/>
    </source>
</evidence>
<dbReference type="Gene3D" id="3.30.160.60">
    <property type="entry name" value="Classic Zinc Finger"/>
    <property type="match status" value="1"/>
</dbReference>
<keyword evidence="11" id="KW-1185">Reference proteome</keyword>
<evidence type="ECO:0000256" key="7">
    <source>
        <dbReference type="PROSITE-ProRule" id="PRU00042"/>
    </source>
</evidence>
<dbReference type="GO" id="GO:0000976">
    <property type="term" value="F:transcription cis-regulatory region binding"/>
    <property type="evidence" value="ECO:0007669"/>
    <property type="project" value="TreeGrafter"/>
</dbReference>
<evidence type="ECO:0000256" key="3">
    <source>
        <dbReference type="ARBA" id="ARBA00022771"/>
    </source>
</evidence>
<dbReference type="EMBL" id="CM018039">
    <property type="protein sequence ID" value="KAA8536270.1"/>
    <property type="molecule type" value="Genomic_DNA"/>
</dbReference>
<protein>
    <recommendedName>
        <fullName evidence="9">C2H2-type domain-containing protein</fullName>
    </recommendedName>
</protein>
<evidence type="ECO:0000313" key="10">
    <source>
        <dbReference type="EMBL" id="KAA8536270.1"/>
    </source>
</evidence>
<keyword evidence="3 7" id="KW-0863">Zinc-finger</keyword>
<dbReference type="InterPro" id="IPR013087">
    <property type="entry name" value="Znf_C2H2_type"/>
</dbReference>
<feature type="domain" description="C2H2-type" evidence="9">
    <location>
        <begin position="139"/>
        <end position="161"/>
    </location>
</feature>
<evidence type="ECO:0000256" key="8">
    <source>
        <dbReference type="SAM" id="MobiDB-lite"/>
    </source>
</evidence>
<keyword evidence="2" id="KW-0677">Repeat</keyword>
<dbReference type="GO" id="GO:0008270">
    <property type="term" value="F:zinc ion binding"/>
    <property type="evidence" value="ECO:0007669"/>
    <property type="project" value="UniProtKB-KW"/>
</dbReference>
<dbReference type="PROSITE" id="PS00028">
    <property type="entry name" value="ZINC_FINGER_C2H2_1"/>
    <property type="match status" value="2"/>
</dbReference>
<evidence type="ECO:0000256" key="6">
    <source>
        <dbReference type="ARBA" id="ARBA00023163"/>
    </source>
</evidence>
<reference evidence="10 11" key="1">
    <citation type="submission" date="2019-09" db="EMBL/GenBank/DDBJ databases">
        <title>A chromosome-level genome assembly of the Chinese tupelo Nyssa sinensis.</title>
        <authorList>
            <person name="Yang X."/>
            <person name="Kang M."/>
            <person name="Yang Y."/>
            <person name="Xiong H."/>
            <person name="Wang M."/>
            <person name="Zhang Z."/>
            <person name="Wang Z."/>
            <person name="Wu H."/>
            <person name="Ma T."/>
            <person name="Liu J."/>
            <person name="Xi Z."/>
        </authorList>
    </citation>
    <scope>NUCLEOTIDE SEQUENCE [LARGE SCALE GENOMIC DNA]</scope>
    <source>
        <strain evidence="10">J267</strain>
        <tissue evidence="10">Leaf</tissue>
    </source>
</reference>
<keyword evidence="5" id="KW-0805">Transcription regulation</keyword>
<name>A0A5J5B144_9ASTE</name>
<organism evidence="10 11">
    <name type="scientific">Nyssa sinensis</name>
    <dbReference type="NCBI Taxonomy" id="561372"/>
    <lineage>
        <taxon>Eukaryota</taxon>
        <taxon>Viridiplantae</taxon>
        <taxon>Streptophyta</taxon>
        <taxon>Embryophyta</taxon>
        <taxon>Tracheophyta</taxon>
        <taxon>Spermatophyta</taxon>
        <taxon>Magnoliopsida</taxon>
        <taxon>eudicotyledons</taxon>
        <taxon>Gunneridae</taxon>
        <taxon>Pentapetalae</taxon>
        <taxon>asterids</taxon>
        <taxon>Cornales</taxon>
        <taxon>Nyssaceae</taxon>
        <taxon>Nyssa</taxon>
    </lineage>
</organism>
<dbReference type="SUPFAM" id="SSF57667">
    <property type="entry name" value="beta-beta-alpha zinc fingers"/>
    <property type="match status" value="1"/>
</dbReference>
<dbReference type="SMART" id="SM00355">
    <property type="entry name" value="ZnF_C2H2"/>
    <property type="match status" value="2"/>
</dbReference>
<evidence type="ECO:0000259" key="9">
    <source>
        <dbReference type="PROSITE" id="PS50157"/>
    </source>
</evidence>
<dbReference type="PANTHER" id="PTHR45988:SF90">
    <property type="entry name" value="ZINC FINGER PROTEIN ZAT10-LIKE"/>
    <property type="match status" value="1"/>
</dbReference>
<dbReference type="PANTHER" id="PTHR45988">
    <property type="entry name" value="C2H2 TYPE ZINC FINGER TRANSCRIPTION FACTOR FAMILY-RELATED"/>
    <property type="match status" value="1"/>
</dbReference>
<keyword evidence="4" id="KW-0862">Zinc</keyword>
<feature type="compositionally biased region" description="Polar residues" evidence="8">
    <location>
        <begin position="122"/>
        <end position="136"/>
    </location>
</feature>
<dbReference type="PROSITE" id="PS50157">
    <property type="entry name" value="ZINC_FINGER_C2H2_2"/>
    <property type="match status" value="2"/>
</dbReference>
<gene>
    <name evidence="10" type="ORF">F0562_028748</name>
</gene>
<dbReference type="OrthoDB" id="40579at2759"/>
<accession>A0A5J5B144</accession>
<dbReference type="Proteomes" id="UP000325577">
    <property type="component" value="Linkage Group LG16"/>
</dbReference>
<dbReference type="InterPro" id="IPR044653">
    <property type="entry name" value="AZF1/2/3-like"/>
</dbReference>
<proteinExistence type="predicted"/>
<evidence type="ECO:0000256" key="1">
    <source>
        <dbReference type="ARBA" id="ARBA00022723"/>
    </source>
</evidence>
<dbReference type="GO" id="GO:0003700">
    <property type="term" value="F:DNA-binding transcription factor activity"/>
    <property type="evidence" value="ECO:0007669"/>
    <property type="project" value="InterPro"/>
</dbReference>
<evidence type="ECO:0000256" key="2">
    <source>
        <dbReference type="ARBA" id="ARBA00022737"/>
    </source>
</evidence>
<feature type="domain" description="C2H2-type" evidence="9">
    <location>
        <begin position="89"/>
        <end position="111"/>
    </location>
</feature>
<evidence type="ECO:0000256" key="5">
    <source>
        <dbReference type="ARBA" id="ARBA00023015"/>
    </source>
</evidence>
<keyword evidence="6" id="KW-0804">Transcription</keyword>
<dbReference type="InterPro" id="IPR036236">
    <property type="entry name" value="Znf_C2H2_sf"/>
</dbReference>
<evidence type="ECO:0000256" key="4">
    <source>
        <dbReference type="ARBA" id="ARBA00022833"/>
    </source>
</evidence>
<dbReference type="Pfam" id="PF13912">
    <property type="entry name" value="zf-C2H2_6"/>
    <property type="match status" value="2"/>
</dbReference>